<name>G8I4I9_9CAUD</name>
<dbReference type="Proteomes" id="UP000005857">
    <property type="component" value="Segment"/>
</dbReference>
<accession>G8I4I9</accession>
<dbReference type="KEGG" id="vg:18990077"/>
<proteinExistence type="predicted"/>
<dbReference type="RefSeq" id="YP_009018767.1">
    <property type="nucleotide sequence ID" value="NC_023744.1"/>
</dbReference>
<evidence type="ECO:0000313" key="1">
    <source>
        <dbReference type="EMBL" id="AER47633.1"/>
    </source>
</evidence>
<sequence length="72" mass="8101">MLETALHHPKLHQVKTYPNDRAGGGAFHTLTLTHRSAADDRAAIVLFIDPHWAEWDAIVDAVNAYRAKRADR</sequence>
<evidence type="ECO:0000313" key="2">
    <source>
        <dbReference type="Proteomes" id="UP000005857"/>
    </source>
</evidence>
<organism evidence="1 2">
    <name type="scientific">Mycobacterium phage DS6A</name>
    <dbReference type="NCBI Taxonomy" id="45764"/>
    <lineage>
        <taxon>Viruses</taxon>
        <taxon>Duplodnaviria</taxon>
        <taxon>Heunggongvirae</taxon>
        <taxon>Uroviricota</taxon>
        <taxon>Caudoviricetes</taxon>
        <taxon>Hnatkovirus</taxon>
        <taxon>Hnatkovirus DS6A</taxon>
    </lineage>
</organism>
<reference evidence="1" key="1">
    <citation type="journal article" date="2012" name="J. Virol.">
        <title>Complete Genome Sequences of 138 Mycobacteriophages.</title>
        <authorList>
            <consortium name="the Science Education Alliance Phage Hunters Advancing Genomics and Evolutionary Science Program"/>
            <consortium name="the KwaZulu-Natal Research Institute for Tuberculosis and HIV Mycobacterial Genetics Course Students"/>
            <consortium name="the Phage Hunters Integrating Research and Education Program"/>
            <person name="Hatfull G.F."/>
        </authorList>
    </citation>
    <scope>NUCLEOTIDE SEQUENCE [LARGE SCALE GENOMIC DNA]</scope>
</reference>
<protein>
    <submittedName>
        <fullName evidence="1">Uncharacterized protein</fullName>
    </submittedName>
</protein>
<keyword evidence="2" id="KW-1185">Reference proteome</keyword>
<dbReference type="EMBL" id="JN698994">
    <property type="protein sequence ID" value="AER47633.1"/>
    <property type="molecule type" value="Genomic_DNA"/>
</dbReference>
<dbReference type="GeneID" id="18990077"/>
<gene>
    <name evidence="1" type="primary">79</name>
    <name evidence="1" type="ORF">DS6A_79</name>
</gene>